<dbReference type="EMBL" id="QNUL01000009">
    <property type="protein sequence ID" value="REA60896.1"/>
    <property type="molecule type" value="Genomic_DNA"/>
</dbReference>
<dbReference type="InterPro" id="IPR050624">
    <property type="entry name" value="HTH-type_Tx_Regulator"/>
</dbReference>
<name>A0A3D8YAR1_9BACT</name>
<dbReference type="AlphaFoldDB" id="A0A3D8YAR1"/>
<gene>
    <name evidence="4" type="ORF">DSL64_13420</name>
</gene>
<keyword evidence="5" id="KW-1185">Reference proteome</keyword>
<organism evidence="4 5">
    <name type="scientific">Dyadobacter luteus</name>
    <dbReference type="NCBI Taxonomy" id="2259619"/>
    <lineage>
        <taxon>Bacteria</taxon>
        <taxon>Pseudomonadati</taxon>
        <taxon>Bacteroidota</taxon>
        <taxon>Cytophagia</taxon>
        <taxon>Cytophagales</taxon>
        <taxon>Spirosomataceae</taxon>
        <taxon>Dyadobacter</taxon>
    </lineage>
</organism>
<feature type="domain" description="HTH tetR-type" evidence="3">
    <location>
        <begin position="1"/>
        <end position="61"/>
    </location>
</feature>
<dbReference type="OrthoDB" id="881297at2"/>
<proteinExistence type="predicted"/>
<dbReference type="InterPro" id="IPR009057">
    <property type="entry name" value="Homeodomain-like_sf"/>
</dbReference>
<evidence type="ECO:0000256" key="2">
    <source>
        <dbReference type="PROSITE-ProRule" id="PRU00335"/>
    </source>
</evidence>
<dbReference type="SUPFAM" id="SSF46689">
    <property type="entry name" value="Homeodomain-like"/>
    <property type="match status" value="1"/>
</dbReference>
<accession>A0A3D8YAR1</accession>
<evidence type="ECO:0000256" key="1">
    <source>
        <dbReference type="ARBA" id="ARBA00023125"/>
    </source>
</evidence>
<dbReference type="Proteomes" id="UP000256373">
    <property type="component" value="Unassembled WGS sequence"/>
</dbReference>
<dbReference type="PANTHER" id="PTHR43479">
    <property type="entry name" value="ACREF/ENVCD OPERON REPRESSOR-RELATED"/>
    <property type="match status" value="1"/>
</dbReference>
<dbReference type="PANTHER" id="PTHR43479:SF11">
    <property type="entry name" value="ACREF_ENVCD OPERON REPRESSOR-RELATED"/>
    <property type="match status" value="1"/>
</dbReference>
<dbReference type="Pfam" id="PF00440">
    <property type="entry name" value="TetR_N"/>
    <property type="match status" value="1"/>
</dbReference>
<sequence length="192" mass="22229">MTTEERILNRSSELFAQFGINVVRTDDISTDLGISKKTFYKYFVSKEQLVVRVMEDMLERSSSEMDQLVNSSENPIEQTCALWDLITAFRKKHNPNFIRDMQRSYARAWELVENFRAGLVKDVLIQTLKNGIGKNFYRQDLNKEVVATLWLDLSSQENQIPGSDEEIKNLFIRGLLTAEGFRSYACLCNHNS</sequence>
<evidence type="ECO:0000259" key="3">
    <source>
        <dbReference type="PROSITE" id="PS50977"/>
    </source>
</evidence>
<dbReference type="Gene3D" id="1.10.357.10">
    <property type="entry name" value="Tetracycline Repressor, domain 2"/>
    <property type="match status" value="1"/>
</dbReference>
<feature type="DNA-binding region" description="H-T-H motif" evidence="2">
    <location>
        <begin position="24"/>
        <end position="43"/>
    </location>
</feature>
<protein>
    <submittedName>
        <fullName evidence="4">TetR/AcrR family transcriptional regulator</fullName>
    </submittedName>
</protein>
<evidence type="ECO:0000313" key="4">
    <source>
        <dbReference type="EMBL" id="REA60896.1"/>
    </source>
</evidence>
<dbReference type="InterPro" id="IPR001647">
    <property type="entry name" value="HTH_TetR"/>
</dbReference>
<dbReference type="GO" id="GO:0003677">
    <property type="term" value="F:DNA binding"/>
    <property type="evidence" value="ECO:0007669"/>
    <property type="project" value="UniProtKB-UniRule"/>
</dbReference>
<evidence type="ECO:0000313" key="5">
    <source>
        <dbReference type="Proteomes" id="UP000256373"/>
    </source>
</evidence>
<dbReference type="PRINTS" id="PR00455">
    <property type="entry name" value="HTHTETR"/>
</dbReference>
<dbReference type="PROSITE" id="PS50977">
    <property type="entry name" value="HTH_TETR_2"/>
    <property type="match status" value="1"/>
</dbReference>
<reference evidence="4 5" key="1">
    <citation type="submission" date="2018-07" db="EMBL/GenBank/DDBJ databases">
        <title>Dyadobacter roseus sp. nov., isolated from rose rhizosphere soil.</title>
        <authorList>
            <person name="Chen L."/>
        </authorList>
    </citation>
    <scope>NUCLEOTIDE SEQUENCE [LARGE SCALE GENOMIC DNA]</scope>
    <source>
        <strain evidence="4 5">RS19</strain>
    </source>
</reference>
<keyword evidence="1 2" id="KW-0238">DNA-binding</keyword>
<dbReference type="RefSeq" id="WP_115831418.1">
    <property type="nucleotide sequence ID" value="NZ_QNUL01000009.1"/>
</dbReference>
<comment type="caution">
    <text evidence="4">The sequence shown here is derived from an EMBL/GenBank/DDBJ whole genome shotgun (WGS) entry which is preliminary data.</text>
</comment>